<dbReference type="AlphaFoldDB" id="D3AE55"/>
<dbReference type="EMBL" id="ACIO01000142">
    <property type="protein sequence ID" value="EFC99890.1"/>
    <property type="molecule type" value="Genomic_DNA"/>
</dbReference>
<gene>
    <name evidence="1" type="ORF">CLOSTHATH_01885</name>
</gene>
<organism evidence="1 2">
    <name type="scientific">Hungatella hathewayi DSM 13479</name>
    <dbReference type="NCBI Taxonomy" id="566550"/>
    <lineage>
        <taxon>Bacteria</taxon>
        <taxon>Bacillati</taxon>
        <taxon>Bacillota</taxon>
        <taxon>Clostridia</taxon>
        <taxon>Lachnospirales</taxon>
        <taxon>Lachnospiraceae</taxon>
        <taxon>Hungatella</taxon>
    </lineage>
</organism>
<protein>
    <submittedName>
        <fullName evidence="1">Uncharacterized protein</fullName>
    </submittedName>
</protein>
<name>D3AE55_9FIRM</name>
<dbReference type="Proteomes" id="UP000004968">
    <property type="component" value="Unassembled WGS sequence"/>
</dbReference>
<evidence type="ECO:0000313" key="1">
    <source>
        <dbReference type="EMBL" id="EFC99890.1"/>
    </source>
</evidence>
<accession>D3AE55</accession>
<evidence type="ECO:0000313" key="2">
    <source>
        <dbReference type="Proteomes" id="UP000004968"/>
    </source>
</evidence>
<sequence>MLRCSNSRRYRGLYQLPVSIFGSVFRVWRHTVRVICGFLRFQNKRP</sequence>
<dbReference type="HOGENOM" id="CLU_3184607_0_0_9"/>
<reference evidence="1 2" key="1">
    <citation type="submission" date="2010-01" db="EMBL/GenBank/DDBJ databases">
        <authorList>
            <person name="Weinstock G."/>
            <person name="Sodergren E."/>
            <person name="Clifton S."/>
            <person name="Fulton L."/>
            <person name="Fulton B."/>
            <person name="Courtney L."/>
            <person name="Fronick C."/>
            <person name="Harrison M."/>
            <person name="Strong C."/>
            <person name="Farmer C."/>
            <person name="Delahaunty K."/>
            <person name="Markovic C."/>
            <person name="Hall O."/>
            <person name="Minx P."/>
            <person name="Tomlinson C."/>
            <person name="Mitreva M."/>
            <person name="Nelson J."/>
            <person name="Hou S."/>
            <person name="Wollam A."/>
            <person name="Pepin K.H."/>
            <person name="Johnson M."/>
            <person name="Bhonagiri V."/>
            <person name="Nash W.E."/>
            <person name="Warren W."/>
            <person name="Chinwalla A."/>
            <person name="Mardis E.R."/>
            <person name="Wilson R.K."/>
        </authorList>
    </citation>
    <scope>NUCLEOTIDE SEQUENCE [LARGE SCALE GENOMIC DNA]</scope>
    <source>
        <strain evidence="1 2">DSM 13479</strain>
    </source>
</reference>
<comment type="caution">
    <text evidence="1">The sequence shown here is derived from an EMBL/GenBank/DDBJ whole genome shotgun (WGS) entry which is preliminary data.</text>
</comment>
<proteinExistence type="predicted"/>